<accession>A0A183BXW1</accession>
<dbReference type="WBParaSite" id="GPLIN_000545100">
    <property type="protein sequence ID" value="GPLIN_000545100"/>
    <property type="gene ID" value="GPLIN_000545100"/>
</dbReference>
<reference evidence="2" key="1">
    <citation type="submission" date="2014-05" db="EMBL/GenBank/DDBJ databases">
        <title>The genome and life-stage specific transcriptomes of Globodera pallida elucidate key aspects of plant parasitism by a cyst nematode.</title>
        <authorList>
            <person name="Cotton J.A."/>
            <person name="Lilley C.J."/>
            <person name="Jones L.M."/>
            <person name="Kikuchi T."/>
            <person name="Reid A.J."/>
            <person name="Thorpe P."/>
            <person name="Tsai I.J."/>
            <person name="Beasley H."/>
            <person name="Blok V."/>
            <person name="Cock P.J.A."/>
            <person name="Van den Akker S.E."/>
            <person name="Holroyd N."/>
            <person name="Hunt M."/>
            <person name="Mantelin S."/>
            <person name="Naghra H."/>
            <person name="Pain A."/>
            <person name="Palomares-Rius J.E."/>
            <person name="Zarowiecki M."/>
            <person name="Berriman M."/>
            <person name="Jones J.T."/>
            <person name="Urwin P.E."/>
        </authorList>
    </citation>
    <scope>NUCLEOTIDE SEQUENCE [LARGE SCALE GENOMIC DNA]</scope>
    <source>
        <strain evidence="2">Lindley</strain>
    </source>
</reference>
<sequence>MYALRMCCLIAIFVPMLYFPAAAQKYYSSYYNPYYYYTYPYYYNYGSNGGSTSDNAYYNFDPSTGGWKFKSSDDSAYNYNPYNLYYPSYYAYGRKK</sequence>
<evidence type="ECO:0000313" key="2">
    <source>
        <dbReference type="Proteomes" id="UP000050741"/>
    </source>
</evidence>
<dbReference type="Proteomes" id="UP000050741">
    <property type="component" value="Unassembled WGS sequence"/>
</dbReference>
<protein>
    <submittedName>
        <fullName evidence="3">Uncharacterized protein</fullName>
    </submittedName>
</protein>
<reference evidence="3" key="2">
    <citation type="submission" date="2016-06" db="UniProtKB">
        <authorList>
            <consortium name="WormBaseParasite"/>
        </authorList>
    </citation>
    <scope>IDENTIFICATION</scope>
</reference>
<evidence type="ECO:0000256" key="1">
    <source>
        <dbReference type="SAM" id="SignalP"/>
    </source>
</evidence>
<keyword evidence="2" id="KW-1185">Reference proteome</keyword>
<dbReference type="AlphaFoldDB" id="A0A183BXW1"/>
<name>A0A183BXW1_GLOPA</name>
<feature type="signal peptide" evidence="1">
    <location>
        <begin position="1"/>
        <end position="23"/>
    </location>
</feature>
<feature type="chain" id="PRO_5008146768" evidence="1">
    <location>
        <begin position="24"/>
        <end position="96"/>
    </location>
</feature>
<keyword evidence="1" id="KW-0732">Signal</keyword>
<organism evidence="2 3">
    <name type="scientific">Globodera pallida</name>
    <name type="common">Potato cyst nematode worm</name>
    <name type="synonym">Heterodera pallida</name>
    <dbReference type="NCBI Taxonomy" id="36090"/>
    <lineage>
        <taxon>Eukaryota</taxon>
        <taxon>Metazoa</taxon>
        <taxon>Ecdysozoa</taxon>
        <taxon>Nematoda</taxon>
        <taxon>Chromadorea</taxon>
        <taxon>Rhabditida</taxon>
        <taxon>Tylenchina</taxon>
        <taxon>Tylenchomorpha</taxon>
        <taxon>Tylenchoidea</taxon>
        <taxon>Heteroderidae</taxon>
        <taxon>Heteroderinae</taxon>
        <taxon>Globodera</taxon>
    </lineage>
</organism>
<evidence type="ECO:0000313" key="3">
    <source>
        <dbReference type="WBParaSite" id="GPLIN_000545100"/>
    </source>
</evidence>
<proteinExistence type="predicted"/>